<comment type="caution">
    <text evidence="1">The sequence shown here is derived from an EMBL/GenBank/DDBJ whole genome shotgun (WGS) entry which is preliminary data.</text>
</comment>
<dbReference type="Gene3D" id="2.180.10.10">
    <property type="entry name" value="RHS repeat-associated core"/>
    <property type="match status" value="1"/>
</dbReference>
<dbReference type="InterPro" id="IPR022385">
    <property type="entry name" value="Rhs_assc_core"/>
</dbReference>
<dbReference type="Proteomes" id="UP000614216">
    <property type="component" value="Unassembled WGS sequence"/>
</dbReference>
<dbReference type="PANTHER" id="PTHR32305:SF15">
    <property type="entry name" value="PROTEIN RHSA-RELATED"/>
    <property type="match status" value="1"/>
</dbReference>
<keyword evidence="2" id="KW-1185">Reference proteome</keyword>
<dbReference type="PANTHER" id="PTHR32305">
    <property type="match status" value="1"/>
</dbReference>
<evidence type="ECO:0000313" key="2">
    <source>
        <dbReference type="Proteomes" id="UP000614216"/>
    </source>
</evidence>
<name>A0A937FX10_9BACT</name>
<reference evidence="1" key="1">
    <citation type="submission" date="2021-01" db="EMBL/GenBank/DDBJ databases">
        <title>Fulvivirga kasyanovii gen. nov., sp nov., a novel member of the phylum Bacteroidetes isolated from seawater in a mussel farm.</title>
        <authorList>
            <person name="Zhao L.-H."/>
            <person name="Wang Z.-J."/>
        </authorList>
    </citation>
    <scope>NUCLEOTIDE SEQUENCE</scope>
    <source>
        <strain evidence="1">29W222</strain>
    </source>
</reference>
<dbReference type="EMBL" id="JAEUGD010000047">
    <property type="protein sequence ID" value="MBL6447614.1"/>
    <property type="molecule type" value="Genomic_DNA"/>
</dbReference>
<dbReference type="InterPro" id="IPR050708">
    <property type="entry name" value="T6SS_VgrG/RHS"/>
</dbReference>
<gene>
    <name evidence="1" type="ORF">JMN32_14950</name>
</gene>
<dbReference type="RefSeq" id="WP_202857153.1">
    <property type="nucleotide sequence ID" value="NZ_JAEUGD010000047.1"/>
</dbReference>
<dbReference type="AlphaFoldDB" id="A0A937FX10"/>
<accession>A0A937FX10</accession>
<organism evidence="1 2">
    <name type="scientific">Fulvivirga marina</name>
    <dbReference type="NCBI Taxonomy" id="2494733"/>
    <lineage>
        <taxon>Bacteria</taxon>
        <taxon>Pseudomonadati</taxon>
        <taxon>Bacteroidota</taxon>
        <taxon>Cytophagia</taxon>
        <taxon>Cytophagales</taxon>
        <taxon>Fulvivirgaceae</taxon>
        <taxon>Fulvivirga</taxon>
    </lineage>
</organism>
<sequence length="505" mass="55244">MFSNLKETREAFNSADATASDIHVAGDDEVVMLNNSQIAGPAISLPVGPGDEIDMEVYGYYEAGDYGSLQPTEAILAAVAGAFGGANGGNTFEQSTYDAFTAENGTSLVGNGNNAGDTRPAAYLNYILFDEQMNFQKDGFAQVGTDANTHEVLALNDVVVDKAGFIYIYLSNESNSSSRVFFDDMKVVLTESNVVQKDDYYVFGLTFNSYQRVTAKDNVYKYSGKERIDDLGLGWDDFGARIYMPDIGRWNAIDPMAHKYDVVSPYNYTLNNPILFVDPDGRDIIFSGVTQKELKLLEGIINQGLQGQFKARFSNVKGKKGTLSLSLVATKGGGDISKMTDEGKAFYNHLNDGISDKENNTEVGVVFGEADIKVGDFDKSQIDIVDIDQFNEGGSGIDYSKPTGATKQGKLIHELAEQHEKSKGRGYDASHRKAVSAENDVNGNTRMGKRAANGKITDSEFYQGTSNIRQFFREKDGSKTSVIYKHTSGVIKVQQRRPEGLPKNK</sequence>
<dbReference type="NCBIfam" id="TIGR03696">
    <property type="entry name" value="Rhs_assc_core"/>
    <property type="match status" value="1"/>
</dbReference>
<evidence type="ECO:0000313" key="1">
    <source>
        <dbReference type="EMBL" id="MBL6447614.1"/>
    </source>
</evidence>
<proteinExistence type="predicted"/>
<protein>
    <submittedName>
        <fullName evidence="1">RHS repeat-associated core domain-containing protein</fullName>
    </submittedName>
</protein>